<dbReference type="AlphaFoldDB" id="A0A0S4JGZ0"/>
<dbReference type="InterPro" id="IPR000462">
    <property type="entry name" value="CDP-OH_P_trans"/>
</dbReference>
<feature type="transmembrane region" description="Helical" evidence="18">
    <location>
        <begin position="99"/>
        <end position="121"/>
    </location>
</feature>
<keyword evidence="9" id="KW-0479">Metal-binding</keyword>
<evidence type="ECO:0000256" key="15">
    <source>
        <dbReference type="ARBA" id="ARBA00023264"/>
    </source>
</evidence>
<keyword evidence="20" id="KW-1185">Reference proteome</keyword>
<dbReference type="EC" id="2.7.8.11" evidence="5 16"/>
<dbReference type="GO" id="GO:0005794">
    <property type="term" value="C:Golgi apparatus"/>
    <property type="evidence" value="ECO:0007669"/>
    <property type="project" value="TreeGrafter"/>
</dbReference>
<accession>A0A0S4JGZ0</accession>
<dbReference type="InterPro" id="IPR014387">
    <property type="entry name" value="CDP_diag_ino_3_P_euk"/>
</dbReference>
<proteinExistence type="inferred from homology"/>
<dbReference type="Pfam" id="PF01066">
    <property type="entry name" value="CDP-OH_P_transf"/>
    <property type="match status" value="1"/>
</dbReference>
<dbReference type="VEuPathDB" id="TriTrypDB:BSAL_02180"/>
<evidence type="ECO:0000256" key="5">
    <source>
        <dbReference type="ARBA" id="ARBA00013212"/>
    </source>
</evidence>
<evidence type="ECO:0000256" key="17">
    <source>
        <dbReference type="RuleBase" id="RU003750"/>
    </source>
</evidence>
<comment type="cofactor">
    <cofactor evidence="2">
        <name>Mg(2+)</name>
        <dbReference type="ChEBI" id="CHEBI:18420"/>
    </cofactor>
</comment>
<dbReference type="OMA" id="AQTYSEN"/>
<comment type="cofactor">
    <cofactor evidence="1">
        <name>Mn(2+)</name>
        <dbReference type="ChEBI" id="CHEBI:29035"/>
    </cofactor>
</comment>
<keyword evidence="6 16" id="KW-0444">Lipid biosynthesis</keyword>
<comment type="subcellular location">
    <subcellularLocation>
        <location evidence="3">Membrane</location>
        <topology evidence="3">Multi-pass membrane protein</topology>
    </subcellularLocation>
</comment>
<dbReference type="GO" id="GO:0003881">
    <property type="term" value="F:CDP-diacylglycerol-inositol 3-phosphatidyltransferase activity"/>
    <property type="evidence" value="ECO:0007669"/>
    <property type="project" value="UniProtKB-UniRule"/>
</dbReference>
<organism evidence="19 20">
    <name type="scientific">Bodo saltans</name>
    <name type="common">Flagellated protozoan</name>
    <dbReference type="NCBI Taxonomy" id="75058"/>
    <lineage>
        <taxon>Eukaryota</taxon>
        <taxon>Discoba</taxon>
        <taxon>Euglenozoa</taxon>
        <taxon>Kinetoplastea</taxon>
        <taxon>Metakinetoplastina</taxon>
        <taxon>Eubodonida</taxon>
        <taxon>Bodonidae</taxon>
        <taxon>Bodo</taxon>
    </lineage>
</organism>
<reference evidence="20" key="1">
    <citation type="submission" date="2015-09" db="EMBL/GenBank/DDBJ databases">
        <authorList>
            <consortium name="Pathogen Informatics"/>
        </authorList>
    </citation>
    <scope>NUCLEOTIDE SEQUENCE [LARGE SCALE GENOMIC DNA]</scope>
    <source>
        <strain evidence="20">Lake Konstanz</strain>
    </source>
</reference>
<sequence>MPSKPTPTVSDVYVFVPNLIGYSRIVMALAAFVVAFDSPVWFLVLYSLSFILDAADGWAARKLGQSSNFGAVLDMFTDRAATSAMLVVISHVVHPVSRVQVLIAAFLVFLDISSHFVRMYASLFIGKLSHKDTSGSIFSLLALYYGNRNFMAALCIGQEFSYILFYANFFYGAAAPWVSYALYITIPLCLAKQVVNVQQLLDAMYHIAKHDVELYAAKAQK</sequence>
<dbReference type="PANTHER" id="PTHR15362:SF4">
    <property type="entry name" value="CDP-DIACYLGLYCEROL--INOSITOL 3-PHOSPHATIDYLTRANSFERASE"/>
    <property type="match status" value="1"/>
</dbReference>
<keyword evidence="10" id="KW-0460">Magnesium</keyword>
<evidence type="ECO:0000256" key="16">
    <source>
        <dbReference type="PIRNR" id="PIRNR000848"/>
    </source>
</evidence>
<feature type="transmembrane region" description="Helical" evidence="18">
    <location>
        <begin position="12"/>
        <end position="34"/>
    </location>
</feature>
<dbReference type="EMBL" id="CYKH01001867">
    <property type="protein sequence ID" value="CUG90822.1"/>
    <property type="molecule type" value="Genomic_DNA"/>
</dbReference>
<dbReference type="Proteomes" id="UP000051952">
    <property type="component" value="Unassembled WGS sequence"/>
</dbReference>
<dbReference type="GO" id="GO:0046872">
    <property type="term" value="F:metal ion binding"/>
    <property type="evidence" value="ECO:0007669"/>
    <property type="project" value="UniProtKB-KW"/>
</dbReference>
<evidence type="ECO:0000256" key="1">
    <source>
        <dbReference type="ARBA" id="ARBA00001936"/>
    </source>
</evidence>
<dbReference type="GO" id="GO:0006661">
    <property type="term" value="P:phosphatidylinositol biosynthetic process"/>
    <property type="evidence" value="ECO:0007669"/>
    <property type="project" value="TreeGrafter"/>
</dbReference>
<comment type="catalytic activity">
    <reaction evidence="16">
        <text>a CDP-1,2-diacyl-sn-glycerol + myo-inositol = a 1,2-diacyl-sn-glycero-3-phospho-(1D-myo-inositol) + CMP + H(+)</text>
        <dbReference type="Rhea" id="RHEA:11580"/>
        <dbReference type="ChEBI" id="CHEBI:15378"/>
        <dbReference type="ChEBI" id="CHEBI:17268"/>
        <dbReference type="ChEBI" id="CHEBI:57880"/>
        <dbReference type="ChEBI" id="CHEBI:58332"/>
        <dbReference type="ChEBI" id="CHEBI:60377"/>
        <dbReference type="EC" id="2.7.8.11"/>
    </reaction>
</comment>
<keyword evidence="15 16" id="KW-1208">Phospholipid metabolism</keyword>
<evidence type="ECO:0000256" key="8">
    <source>
        <dbReference type="ARBA" id="ARBA00022692"/>
    </source>
</evidence>
<keyword evidence="14 16" id="KW-0594">Phospholipid biosynthesis</keyword>
<keyword evidence="13 16" id="KW-0472">Membrane</keyword>
<dbReference type="PIRSF" id="PIRSF000848">
    <property type="entry name" value="CDP_diag_ino_3_P"/>
    <property type="match status" value="1"/>
</dbReference>
<keyword evidence="11 18" id="KW-1133">Transmembrane helix</keyword>
<keyword evidence="7 16" id="KW-0808">Transferase</keyword>
<dbReference type="PROSITE" id="PS00379">
    <property type="entry name" value="CDP_ALCOHOL_P_TRANSF"/>
    <property type="match status" value="1"/>
</dbReference>
<evidence type="ECO:0000256" key="4">
    <source>
        <dbReference type="ARBA" id="ARBA00010441"/>
    </source>
</evidence>
<evidence type="ECO:0000256" key="18">
    <source>
        <dbReference type="SAM" id="Phobius"/>
    </source>
</evidence>
<evidence type="ECO:0000256" key="10">
    <source>
        <dbReference type="ARBA" id="ARBA00022842"/>
    </source>
</evidence>
<name>A0A0S4JGZ0_BODSA</name>
<keyword evidence="8 18" id="KW-0812">Transmembrane</keyword>
<protein>
    <recommendedName>
        <fullName evidence="5 16">CDP-diacylglycerol--inositol 3-phosphatidyltransferase</fullName>
        <ecNumber evidence="5 16">2.7.8.11</ecNumber>
    </recommendedName>
</protein>
<dbReference type="OrthoDB" id="10251079at2759"/>
<evidence type="ECO:0000256" key="2">
    <source>
        <dbReference type="ARBA" id="ARBA00001946"/>
    </source>
</evidence>
<dbReference type="InterPro" id="IPR043130">
    <property type="entry name" value="CDP-OH_PTrfase_TM_dom"/>
</dbReference>
<gene>
    <name evidence="19" type="ORF">BSAL_02180</name>
</gene>
<comment type="similarity">
    <text evidence="4 16 17">Belongs to the CDP-alcohol phosphatidyltransferase class-I family.</text>
</comment>
<evidence type="ECO:0000256" key="12">
    <source>
        <dbReference type="ARBA" id="ARBA00023098"/>
    </source>
</evidence>
<keyword evidence="12 16" id="KW-0443">Lipid metabolism</keyword>
<evidence type="ECO:0000313" key="19">
    <source>
        <dbReference type="EMBL" id="CUG90822.1"/>
    </source>
</evidence>
<dbReference type="PANTHER" id="PTHR15362">
    <property type="entry name" value="PHOSPHATIDYLINOSITOL SYNTHASE"/>
    <property type="match status" value="1"/>
</dbReference>
<evidence type="ECO:0000256" key="14">
    <source>
        <dbReference type="ARBA" id="ARBA00023209"/>
    </source>
</evidence>
<evidence type="ECO:0000256" key="11">
    <source>
        <dbReference type="ARBA" id="ARBA00022989"/>
    </source>
</evidence>
<evidence type="ECO:0000256" key="13">
    <source>
        <dbReference type="ARBA" id="ARBA00023136"/>
    </source>
</evidence>
<evidence type="ECO:0000313" key="20">
    <source>
        <dbReference type="Proteomes" id="UP000051952"/>
    </source>
</evidence>
<evidence type="ECO:0000256" key="9">
    <source>
        <dbReference type="ARBA" id="ARBA00022723"/>
    </source>
</evidence>
<evidence type="ECO:0000256" key="6">
    <source>
        <dbReference type="ARBA" id="ARBA00022516"/>
    </source>
</evidence>
<evidence type="ECO:0000256" key="7">
    <source>
        <dbReference type="ARBA" id="ARBA00022679"/>
    </source>
</evidence>
<dbReference type="GO" id="GO:0016020">
    <property type="term" value="C:membrane"/>
    <property type="evidence" value="ECO:0007669"/>
    <property type="project" value="UniProtKB-SubCell"/>
</dbReference>
<dbReference type="InterPro" id="IPR048254">
    <property type="entry name" value="CDP_ALCOHOL_P_TRANSF_CS"/>
</dbReference>
<evidence type="ECO:0000256" key="3">
    <source>
        <dbReference type="ARBA" id="ARBA00004141"/>
    </source>
</evidence>
<dbReference type="Gene3D" id="1.20.120.1760">
    <property type="match status" value="1"/>
</dbReference>